<keyword evidence="4" id="KW-1185">Reference proteome</keyword>
<dbReference type="Gene3D" id="3.30.70.330">
    <property type="match status" value="1"/>
</dbReference>
<dbReference type="Gene3D" id="3.30.1370.160">
    <property type="match status" value="1"/>
</dbReference>
<evidence type="ECO:0000313" key="3">
    <source>
        <dbReference type="EMBL" id="MBH1940883.1"/>
    </source>
</evidence>
<organism evidence="3 4">
    <name type="scientific">Mobilitalea sibirica</name>
    <dbReference type="NCBI Taxonomy" id="1462919"/>
    <lineage>
        <taxon>Bacteria</taxon>
        <taxon>Bacillati</taxon>
        <taxon>Bacillota</taxon>
        <taxon>Clostridia</taxon>
        <taxon>Lachnospirales</taxon>
        <taxon>Lachnospiraceae</taxon>
        <taxon>Mobilitalea</taxon>
    </lineage>
</organism>
<dbReference type="PANTHER" id="PTHR13633">
    <property type="entry name" value="MITOCHONDRIAL TRANSCRIPTION RESCUE FACTOR 1"/>
    <property type="match status" value="1"/>
</dbReference>
<dbReference type="GO" id="GO:0003723">
    <property type="term" value="F:RNA binding"/>
    <property type="evidence" value="ECO:0007669"/>
    <property type="project" value="UniProtKB-KW"/>
</dbReference>
<gene>
    <name evidence="3" type="ORF">I5677_08275</name>
</gene>
<reference evidence="3" key="1">
    <citation type="submission" date="2020-12" db="EMBL/GenBank/DDBJ databases">
        <title>M. sibirica DSM 26468T genome.</title>
        <authorList>
            <person name="Thieme N."/>
            <person name="Rettenmaier R."/>
            <person name="Zverlov V."/>
            <person name="Liebl W."/>
        </authorList>
    </citation>
    <scope>NUCLEOTIDE SEQUENCE</scope>
    <source>
        <strain evidence="3">DSM 26468</strain>
    </source>
</reference>
<dbReference type="PROSITE" id="PS50889">
    <property type="entry name" value="S4"/>
    <property type="match status" value="1"/>
</dbReference>
<comment type="caution">
    <text evidence="3">The sequence shown here is derived from an EMBL/GenBank/DDBJ whole genome shotgun (WGS) entry which is preliminary data.</text>
</comment>
<dbReference type="InterPro" id="IPR040591">
    <property type="entry name" value="RqcP2_RBD"/>
</dbReference>
<dbReference type="InterPro" id="IPR002942">
    <property type="entry name" value="S4_RNA-bd"/>
</dbReference>
<dbReference type="EMBL" id="JAEAGR010000007">
    <property type="protein sequence ID" value="MBH1940883.1"/>
    <property type="molecule type" value="Genomic_DNA"/>
</dbReference>
<dbReference type="RefSeq" id="WP_197661109.1">
    <property type="nucleotide sequence ID" value="NZ_JAEAGR010000007.1"/>
</dbReference>
<dbReference type="CDD" id="cd00165">
    <property type="entry name" value="S4"/>
    <property type="match status" value="1"/>
</dbReference>
<dbReference type="PANTHER" id="PTHR13633:SF3">
    <property type="entry name" value="MITOCHONDRIAL TRANSCRIPTION RESCUE FACTOR 1"/>
    <property type="match status" value="1"/>
</dbReference>
<dbReference type="Gene3D" id="3.10.290.10">
    <property type="entry name" value="RNA-binding S4 domain"/>
    <property type="match status" value="1"/>
</dbReference>
<dbReference type="AlphaFoldDB" id="A0A8J7L2L3"/>
<accession>A0A8J7L2L3</accession>
<protein>
    <submittedName>
        <fullName evidence="3">RNA-binding protein</fullName>
    </submittedName>
</protein>
<dbReference type="InterPro" id="IPR036986">
    <property type="entry name" value="S4_RNA-bd_sf"/>
</dbReference>
<evidence type="ECO:0000259" key="2">
    <source>
        <dbReference type="SMART" id="SM00363"/>
    </source>
</evidence>
<dbReference type="SMART" id="SM00363">
    <property type="entry name" value="S4"/>
    <property type="match status" value="1"/>
</dbReference>
<dbReference type="Pfam" id="PF17774">
    <property type="entry name" value="YlmH_RBD"/>
    <property type="match status" value="1"/>
</dbReference>
<name>A0A8J7L2L3_9FIRM</name>
<proteinExistence type="predicted"/>
<dbReference type="InterPro" id="IPR012677">
    <property type="entry name" value="Nucleotide-bd_a/b_plait_sf"/>
</dbReference>
<keyword evidence="1" id="KW-0694">RNA-binding</keyword>
<dbReference type="Proteomes" id="UP000623269">
    <property type="component" value="Unassembled WGS sequence"/>
</dbReference>
<dbReference type="Pfam" id="PF01479">
    <property type="entry name" value="S4"/>
    <property type="match status" value="1"/>
</dbReference>
<dbReference type="SUPFAM" id="SSF55174">
    <property type="entry name" value="Alpha-L RNA-binding motif"/>
    <property type="match status" value="1"/>
</dbReference>
<evidence type="ECO:0000256" key="1">
    <source>
        <dbReference type="PROSITE-ProRule" id="PRU00182"/>
    </source>
</evidence>
<feature type="domain" description="RNA-binding S4" evidence="2">
    <location>
        <begin position="180"/>
        <end position="243"/>
    </location>
</feature>
<evidence type="ECO:0000313" key="4">
    <source>
        <dbReference type="Proteomes" id="UP000623269"/>
    </source>
</evidence>
<sequence length="257" mass="28870">MNLDKEEQLLRRRFLDLANTADNRGICIFSDFLNLNEQSILFSIKHDLPIIKYFAYGGFADAERKILCFCGDDTLQSDAEINYPITCIKIEPLNKKFSDTLTHRDFLGAVLNLGIDRGKVGDIITMENEAYLFCTSSISEFIADELIKVKHTMIRSSIIDKSDFKYQPVYKEISGTVSSIRLDSILSVAFHTSRSSLTGLIAGGKVFVNSKVVLSNSYVLKENDVVSVRGLGKFIYVGTSNITKKGRYSIKIRLYTA</sequence>